<dbReference type="EMBL" id="MXAV01000040">
    <property type="protein sequence ID" value="PKY10186.1"/>
    <property type="molecule type" value="Genomic_DNA"/>
</dbReference>
<dbReference type="Gene3D" id="1.20.120.330">
    <property type="entry name" value="Nucleotidyltransferases domain 2"/>
    <property type="match status" value="1"/>
</dbReference>
<evidence type="ECO:0000313" key="2">
    <source>
        <dbReference type="Proteomes" id="UP000234329"/>
    </source>
</evidence>
<keyword evidence="2" id="KW-1185">Reference proteome</keyword>
<dbReference type="SUPFAM" id="SSF81593">
    <property type="entry name" value="Nucleotidyltransferase substrate binding subunit/domain"/>
    <property type="match status" value="1"/>
</dbReference>
<dbReference type="RefSeq" id="WP_101538307.1">
    <property type="nucleotide sequence ID" value="NZ_MXAV01000040.1"/>
</dbReference>
<reference evidence="1 2" key="1">
    <citation type="submission" date="2017-03" db="EMBL/GenBank/DDBJ databases">
        <title>Draft genime sequence of the acidophilic sulfur-oxidizing bacterium Acidithiobacillus sp. SH, isolated from seawater.</title>
        <authorList>
            <person name="Sharmin S."/>
            <person name="Tokuhisa M."/>
            <person name="Kanao T."/>
            <person name="Kamimura K."/>
        </authorList>
    </citation>
    <scope>NUCLEOTIDE SEQUENCE [LARGE SCALE GENOMIC DNA]</scope>
    <source>
        <strain evidence="1 2">SH</strain>
    </source>
</reference>
<sequence>MTTLYQEQQALLGRQLAVLRRLRDGLRFSASRLRWPITATDLDDPEAAERLAALNDRFAKLQDQLAGALRHAHTMLGERYRTFFDVITWMAHEGIITSPEVWLELRTLRNQLTHDYDLDAQAAVRYLNALYDNMDVLIAIVEKFAGVCQKYGLLSGMDRSAASAETMPDTE</sequence>
<dbReference type="InParanoid" id="A0A2I1DK05"/>
<evidence type="ECO:0008006" key="3">
    <source>
        <dbReference type="Google" id="ProtNLM"/>
    </source>
</evidence>
<gene>
    <name evidence="1" type="ORF">B1757_10720</name>
</gene>
<organism evidence="1 2">
    <name type="scientific">Acidithiobacillus marinus</name>
    <dbReference type="NCBI Taxonomy" id="187490"/>
    <lineage>
        <taxon>Bacteria</taxon>
        <taxon>Pseudomonadati</taxon>
        <taxon>Pseudomonadota</taxon>
        <taxon>Acidithiobacillia</taxon>
        <taxon>Acidithiobacillales</taxon>
        <taxon>Acidithiobacillaceae</taxon>
        <taxon>Acidithiobacillus</taxon>
    </lineage>
</organism>
<protein>
    <recommendedName>
        <fullName evidence="3">DUF86 domain-containing protein</fullName>
    </recommendedName>
</protein>
<name>A0A2I1DK05_9PROT</name>
<comment type="caution">
    <text evidence="1">The sequence shown here is derived from an EMBL/GenBank/DDBJ whole genome shotgun (WGS) entry which is preliminary data.</text>
</comment>
<accession>A0A2I1DK05</accession>
<dbReference type="OrthoDB" id="6157376at2"/>
<dbReference type="Proteomes" id="UP000234329">
    <property type="component" value="Unassembled WGS sequence"/>
</dbReference>
<dbReference type="AlphaFoldDB" id="A0A2I1DK05"/>
<evidence type="ECO:0000313" key="1">
    <source>
        <dbReference type="EMBL" id="PKY10186.1"/>
    </source>
</evidence>
<proteinExistence type="predicted"/>